<sequence length="67" mass="6948">MAQLSIIKASFAMIIMLFVVATVSAQDSEMAPAPEPSMDKGAAYSLGISGPAIFSSLLLTLFGILRG</sequence>
<evidence type="ECO:0000256" key="1">
    <source>
        <dbReference type="SAM" id="Phobius"/>
    </source>
</evidence>
<evidence type="ECO:0000256" key="2">
    <source>
        <dbReference type="SAM" id="SignalP"/>
    </source>
</evidence>
<name>A0A7J7CWB1_TRIWF</name>
<organism evidence="3 4">
    <name type="scientific">Tripterygium wilfordii</name>
    <name type="common">Thunder God vine</name>
    <dbReference type="NCBI Taxonomy" id="458696"/>
    <lineage>
        <taxon>Eukaryota</taxon>
        <taxon>Viridiplantae</taxon>
        <taxon>Streptophyta</taxon>
        <taxon>Embryophyta</taxon>
        <taxon>Tracheophyta</taxon>
        <taxon>Spermatophyta</taxon>
        <taxon>Magnoliopsida</taxon>
        <taxon>eudicotyledons</taxon>
        <taxon>Gunneridae</taxon>
        <taxon>Pentapetalae</taxon>
        <taxon>rosids</taxon>
        <taxon>fabids</taxon>
        <taxon>Celastrales</taxon>
        <taxon>Celastraceae</taxon>
        <taxon>Tripterygium</taxon>
    </lineage>
</organism>
<keyword evidence="4" id="KW-1185">Reference proteome</keyword>
<keyword evidence="1" id="KW-0472">Membrane</keyword>
<dbReference type="AlphaFoldDB" id="A0A7J7CWB1"/>
<feature type="chain" id="PRO_5029454998" description="Transmembrane protein" evidence="2">
    <location>
        <begin position="26"/>
        <end position="67"/>
    </location>
</feature>
<gene>
    <name evidence="3" type="ORF">HS088_TW13G01269</name>
</gene>
<dbReference type="PANTHER" id="PTHR33659">
    <property type="entry name" value="PROTEIN, PUTATIVE-RELATED-RELATED"/>
    <property type="match status" value="1"/>
</dbReference>
<keyword evidence="2" id="KW-0732">Signal</keyword>
<keyword evidence="1" id="KW-0812">Transmembrane</keyword>
<keyword evidence="1" id="KW-1133">Transmembrane helix</keyword>
<dbReference type="InParanoid" id="A0A7J7CWB1"/>
<evidence type="ECO:0008006" key="5">
    <source>
        <dbReference type="Google" id="ProtNLM"/>
    </source>
</evidence>
<comment type="caution">
    <text evidence="3">The sequence shown here is derived from an EMBL/GenBank/DDBJ whole genome shotgun (WGS) entry which is preliminary data.</text>
</comment>
<dbReference type="EMBL" id="JAAARO010000013">
    <property type="protein sequence ID" value="KAF5738371.1"/>
    <property type="molecule type" value="Genomic_DNA"/>
</dbReference>
<evidence type="ECO:0000313" key="4">
    <source>
        <dbReference type="Proteomes" id="UP000593562"/>
    </source>
</evidence>
<proteinExistence type="predicted"/>
<feature type="transmembrane region" description="Helical" evidence="1">
    <location>
        <begin position="41"/>
        <end position="65"/>
    </location>
</feature>
<dbReference type="PANTHER" id="PTHR33659:SF1">
    <property type="entry name" value="PROTEIN, PUTATIVE-RELATED"/>
    <property type="match status" value="1"/>
</dbReference>
<accession>A0A7J7CWB1</accession>
<dbReference type="Proteomes" id="UP000593562">
    <property type="component" value="Unassembled WGS sequence"/>
</dbReference>
<feature type="signal peptide" evidence="2">
    <location>
        <begin position="1"/>
        <end position="25"/>
    </location>
</feature>
<evidence type="ECO:0000313" key="3">
    <source>
        <dbReference type="EMBL" id="KAF5738371.1"/>
    </source>
</evidence>
<reference evidence="3 4" key="1">
    <citation type="journal article" date="2020" name="Nat. Commun.">
        <title>Genome of Tripterygium wilfordii and identification of cytochrome P450 involved in triptolide biosynthesis.</title>
        <authorList>
            <person name="Tu L."/>
            <person name="Su P."/>
            <person name="Zhang Z."/>
            <person name="Gao L."/>
            <person name="Wang J."/>
            <person name="Hu T."/>
            <person name="Zhou J."/>
            <person name="Zhang Y."/>
            <person name="Zhao Y."/>
            <person name="Liu Y."/>
            <person name="Song Y."/>
            <person name="Tong Y."/>
            <person name="Lu Y."/>
            <person name="Yang J."/>
            <person name="Xu C."/>
            <person name="Jia M."/>
            <person name="Peters R.J."/>
            <person name="Huang L."/>
            <person name="Gao W."/>
        </authorList>
    </citation>
    <scope>NUCLEOTIDE SEQUENCE [LARGE SCALE GENOMIC DNA]</scope>
    <source>
        <strain evidence="4">cv. XIE 37</strain>
        <tissue evidence="3">Leaf</tissue>
    </source>
</reference>
<protein>
    <recommendedName>
        <fullName evidence="5">Transmembrane protein</fullName>
    </recommendedName>
</protein>